<protein>
    <submittedName>
        <fullName evidence="5">MATH domain and coiled-coil domain-containing protein At3g58370-like</fullName>
    </submittedName>
</protein>
<dbReference type="Proteomes" id="UP000694864">
    <property type="component" value="Chromosome 6"/>
</dbReference>
<reference evidence="4" key="1">
    <citation type="journal article" date="2014" name="Nat. Commun.">
        <title>The emerging biofuel crop Camelina sativa retains a highly undifferentiated hexaploid genome structure.</title>
        <authorList>
            <person name="Kagale S."/>
            <person name="Koh C."/>
            <person name="Nixon J."/>
            <person name="Bollina V."/>
            <person name="Clarke W.E."/>
            <person name="Tuteja R."/>
            <person name="Spillane C."/>
            <person name="Robinson S.J."/>
            <person name="Links M.G."/>
            <person name="Clarke C."/>
            <person name="Higgins E.E."/>
            <person name="Huebert T."/>
            <person name="Sharpe A.G."/>
            <person name="Parkin I.A."/>
        </authorList>
    </citation>
    <scope>NUCLEOTIDE SEQUENCE [LARGE SCALE GENOMIC DNA]</scope>
    <source>
        <strain evidence="4">cv. DH55</strain>
    </source>
</reference>
<dbReference type="SMART" id="SM00061">
    <property type="entry name" value="MATH"/>
    <property type="match status" value="1"/>
</dbReference>
<evidence type="ECO:0000256" key="1">
    <source>
        <dbReference type="ARBA" id="ARBA00023054"/>
    </source>
</evidence>
<dbReference type="InterPro" id="IPR008974">
    <property type="entry name" value="TRAF-like"/>
</dbReference>
<dbReference type="InterPro" id="IPR050804">
    <property type="entry name" value="MCC"/>
</dbReference>
<dbReference type="SUPFAM" id="SSF49599">
    <property type="entry name" value="TRAF domain-like"/>
    <property type="match status" value="1"/>
</dbReference>
<dbReference type="PANTHER" id="PTHR46236">
    <property type="entry name" value="TRAF-LIKE SUPERFAMILY PROTEIN"/>
    <property type="match status" value="1"/>
</dbReference>
<dbReference type="GeneID" id="104792126"/>
<name>A0ABM1RSS7_CAMSA</name>
<dbReference type="PROSITE" id="PS51257">
    <property type="entry name" value="PROKAR_LIPOPROTEIN"/>
    <property type="match status" value="1"/>
</dbReference>
<keyword evidence="4" id="KW-1185">Reference proteome</keyword>
<organism evidence="4 5">
    <name type="scientific">Camelina sativa</name>
    <name type="common">False flax</name>
    <name type="synonym">Myagrum sativum</name>
    <dbReference type="NCBI Taxonomy" id="90675"/>
    <lineage>
        <taxon>Eukaryota</taxon>
        <taxon>Viridiplantae</taxon>
        <taxon>Streptophyta</taxon>
        <taxon>Embryophyta</taxon>
        <taxon>Tracheophyta</taxon>
        <taxon>Spermatophyta</taxon>
        <taxon>Magnoliopsida</taxon>
        <taxon>eudicotyledons</taxon>
        <taxon>Gunneridae</taxon>
        <taxon>Pentapetalae</taxon>
        <taxon>rosids</taxon>
        <taxon>malvids</taxon>
        <taxon>Brassicales</taxon>
        <taxon>Brassicaceae</taxon>
        <taxon>Camelineae</taxon>
        <taxon>Camelina</taxon>
    </lineage>
</organism>
<dbReference type="PANTHER" id="PTHR46236:SF4">
    <property type="entry name" value="MATH DOMAIN-CONTAINING PROTEIN"/>
    <property type="match status" value="1"/>
</dbReference>
<dbReference type="InterPro" id="IPR002083">
    <property type="entry name" value="MATH/TRAF_dom"/>
</dbReference>
<dbReference type="CDD" id="cd00121">
    <property type="entry name" value="MATH"/>
    <property type="match status" value="1"/>
</dbReference>
<evidence type="ECO:0000313" key="5">
    <source>
        <dbReference type="RefSeq" id="XP_019102065.1"/>
    </source>
</evidence>
<dbReference type="Gene3D" id="2.60.210.10">
    <property type="entry name" value="Apoptosis, Tumor Necrosis Factor Receptor Associated Protein 2, Chain A"/>
    <property type="match status" value="1"/>
</dbReference>
<gene>
    <name evidence="5" type="primary">LOC104792126</name>
</gene>
<evidence type="ECO:0000256" key="2">
    <source>
        <dbReference type="SAM" id="Coils"/>
    </source>
</evidence>
<proteinExistence type="predicted"/>
<dbReference type="RefSeq" id="XP_019102065.1">
    <property type="nucleotide sequence ID" value="XM_019246520.1"/>
</dbReference>
<feature type="coiled-coil region" evidence="2">
    <location>
        <begin position="235"/>
        <end position="276"/>
    </location>
</feature>
<reference evidence="5" key="2">
    <citation type="submission" date="2025-08" db="UniProtKB">
        <authorList>
            <consortium name="RefSeq"/>
        </authorList>
    </citation>
    <scope>IDENTIFICATION</scope>
    <source>
        <tissue evidence="5">Leaf</tissue>
    </source>
</reference>
<keyword evidence="1 2" id="KW-0175">Coiled coil</keyword>
<evidence type="ECO:0000313" key="4">
    <source>
        <dbReference type="Proteomes" id="UP000694864"/>
    </source>
</evidence>
<dbReference type="Pfam" id="PF22486">
    <property type="entry name" value="MATH_2"/>
    <property type="match status" value="1"/>
</dbReference>
<evidence type="ECO:0000259" key="3">
    <source>
        <dbReference type="PROSITE" id="PS50144"/>
    </source>
</evidence>
<feature type="domain" description="MATH" evidence="3">
    <location>
        <begin position="1"/>
        <end position="123"/>
    </location>
</feature>
<dbReference type="PROSITE" id="PS50144">
    <property type="entry name" value="MATH"/>
    <property type="match status" value="1"/>
</dbReference>
<sequence>MIKNFSSLPYDKVYSNPFVIGGCKWHLLAYPKGNKFNNSLSLYLVVDDSRSLPCGWKRYAQFSLTIVNQQTEKLSQRGGTEKQHWFNQRNLGSGFTSMIPLPNLHAKHGGFLVNGEVKIVVEIDVLEVIGKLDVSEETSPVMESIDVNGFQVLPSQVESVKCIFERHPDFASRFRPKNRHLKSTYMNVLLGLIKTLCQLPEELSDDDLEEAFVAVSYVEKGGFKLDWLEKKLAEVKAKKKKVETGKARLHQTEEELHRLNQRCLDLKALLEKETADVSEANVPLSFDDVV</sequence>
<accession>A0ABM1RSS7</accession>